<dbReference type="PROSITE" id="PS51892">
    <property type="entry name" value="SUBTILASE"/>
    <property type="match status" value="1"/>
</dbReference>
<dbReference type="InterPro" id="IPR036852">
    <property type="entry name" value="Peptidase_S8/S53_dom_sf"/>
</dbReference>
<dbReference type="PANTHER" id="PTHR43806">
    <property type="entry name" value="PEPTIDASE S8"/>
    <property type="match status" value="1"/>
</dbReference>
<dbReference type="InterPro" id="IPR023828">
    <property type="entry name" value="Peptidase_S8_Ser-AS"/>
</dbReference>
<feature type="domain" description="Peptidase S8/S53" evidence="9">
    <location>
        <begin position="161"/>
        <end position="516"/>
    </location>
</feature>
<keyword evidence="3 5" id="KW-0378">Hydrolase</keyword>
<evidence type="ECO:0000256" key="3">
    <source>
        <dbReference type="ARBA" id="ARBA00022801"/>
    </source>
</evidence>
<feature type="region of interest" description="Disordered" evidence="7">
    <location>
        <begin position="338"/>
        <end position="359"/>
    </location>
</feature>
<keyword evidence="4 5" id="KW-0720">Serine protease</keyword>
<dbReference type="InterPro" id="IPR050131">
    <property type="entry name" value="Peptidase_S8_subtilisin-like"/>
</dbReference>
<proteinExistence type="inferred from homology"/>
<keyword evidence="8" id="KW-0732">Signal</keyword>
<feature type="chain" id="PRO_5047226300" evidence="8">
    <location>
        <begin position="26"/>
        <end position="557"/>
    </location>
</feature>
<dbReference type="PRINTS" id="PR00723">
    <property type="entry name" value="SUBTILISIN"/>
</dbReference>
<evidence type="ECO:0000256" key="4">
    <source>
        <dbReference type="ARBA" id="ARBA00022825"/>
    </source>
</evidence>
<feature type="active site" description="Charge relay system" evidence="5">
    <location>
        <position position="169"/>
    </location>
</feature>
<comment type="similarity">
    <text evidence="1 5 6">Belongs to the peptidase S8 family.</text>
</comment>
<organism evidence="10 11">
    <name type="scientific">Streptosporangium amethystogenes subsp. fukuiense</name>
    <dbReference type="NCBI Taxonomy" id="698418"/>
    <lineage>
        <taxon>Bacteria</taxon>
        <taxon>Bacillati</taxon>
        <taxon>Actinomycetota</taxon>
        <taxon>Actinomycetes</taxon>
        <taxon>Streptosporangiales</taxon>
        <taxon>Streptosporangiaceae</taxon>
        <taxon>Streptosporangium</taxon>
    </lineage>
</organism>
<evidence type="ECO:0000256" key="6">
    <source>
        <dbReference type="RuleBase" id="RU003355"/>
    </source>
</evidence>
<dbReference type="InterPro" id="IPR022398">
    <property type="entry name" value="Peptidase_S8_His-AS"/>
</dbReference>
<name>A0ABW2T1K7_9ACTN</name>
<evidence type="ECO:0000256" key="2">
    <source>
        <dbReference type="ARBA" id="ARBA00022670"/>
    </source>
</evidence>
<dbReference type="InterPro" id="IPR023827">
    <property type="entry name" value="Peptidase_S8_Asp-AS"/>
</dbReference>
<protein>
    <submittedName>
        <fullName evidence="10">S8 family serine peptidase</fullName>
    </submittedName>
</protein>
<reference evidence="11" key="1">
    <citation type="journal article" date="2019" name="Int. J. Syst. Evol. Microbiol.">
        <title>The Global Catalogue of Microorganisms (GCM) 10K type strain sequencing project: providing services to taxonomists for standard genome sequencing and annotation.</title>
        <authorList>
            <consortium name="The Broad Institute Genomics Platform"/>
            <consortium name="The Broad Institute Genome Sequencing Center for Infectious Disease"/>
            <person name="Wu L."/>
            <person name="Ma J."/>
        </authorList>
    </citation>
    <scope>NUCLEOTIDE SEQUENCE [LARGE SCALE GENOMIC DNA]</scope>
    <source>
        <strain evidence="11">JCM 10083</strain>
    </source>
</reference>
<keyword evidence="2 5" id="KW-0645">Protease</keyword>
<evidence type="ECO:0000259" key="9">
    <source>
        <dbReference type="Pfam" id="PF00082"/>
    </source>
</evidence>
<evidence type="ECO:0000313" key="11">
    <source>
        <dbReference type="Proteomes" id="UP001596514"/>
    </source>
</evidence>
<evidence type="ECO:0000256" key="8">
    <source>
        <dbReference type="SAM" id="SignalP"/>
    </source>
</evidence>
<evidence type="ECO:0000256" key="7">
    <source>
        <dbReference type="SAM" id="MobiDB-lite"/>
    </source>
</evidence>
<dbReference type="PANTHER" id="PTHR43806:SF11">
    <property type="entry name" value="CEREVISIN-RELATED"/>
    <property type="match status" value="1"/>
</dbReference>
<dbReference type="Pfam" id="PF00082">
    <property type="entry name" value="Peptidase_S8"/>
    <property type="match status" value="1"/>
</dbReference>
<accession>A0ABW2T1K7</accession>
<dbReference type="SUPFAM" id="SSF52743">
    <property type="entry name" value="Subtilisin-like"/>
    <property type="match status" value="1"/>
</dbReference>
<gene>
    <name evidence="10" type="ORF">ACFQVD_16535</name>
</gene>
<dbReference type="PROSITE" id="PS00136">
    <property type="entry name" value="SUBTILASE_ASP"/>
    <property type="match status" value="1"/>
</dbReference>
<evidence type="ECO:0000256" key="1">
    <source>
        <dbReference type="ARBA" id="ARBA00011073"/>
    </source>
</evidence>
<dbReference type="InterPro" id="IPR000209">
    <property type="entry name" value="Peptidase_S8/S53_dom"/>
</dbReference>
<dbReference type="InterPro" id="IPR015500">
    <property type="entry name" value="Peptidase_S8_subtilisin-rel"/>
</dbReference>
<dbReference type="EMBL" id="JBHTEE010000001">
    <property type="protein sequence ID" value="MFC7601701.1"/>
    <property type="molecule type" value="Genomic_DNA"/>
</dbReference>
<dbReference type="RefSeq" id="WP_343968731.1">
    <property type="nucleotide sequence ID" value="NZ_BAAAGK010000067.1"/>
</dbReference>
<dbReference type="PROSITE" id="PS00138">
    <property type="entry name" value="SUBTILASE_SER"/>
    <property type="match status" value="1"/>
</dbReference>
<evidence type="ECO:0000313" key="10">
    <source>
        <dbReference type="EMBL" id="MFC7601701.1"/>
    </source>
</evidence>
<evidence type="ECO:0000256" key="5">
    <source>
        <dbReference type="PROSITE-ProRule" id="PRU01240"/>
    </source>
</evidence>
<dbReference type="Proteomes" id="UP001596514">
    <property type="component" value="Unassembled WGS sequence"/>
</dbReference>
<feature type="region of interest" description="Disordered" evidence="7">
    <location>
        <begin position="106"/>
        <end position="133"/>
    </location>
</feature>
<keyword evidence="11" id="KW-1185">Reference proteome</keyword>
<sequence>MRRGIRRLTGAGTVLALAATLTAGALDGGAGPVASQAREYLVFYADGAHDRAIDAIDASGGTALSTETRLGYVVASGPGSRFVENLAGSDAVVGVSSDRRIGSATAIPATLPPSGALGQSGTPGTRKAGTGAPEPLAERQWDMKMIGATADGSYATAPGSKKVLVGVIDTGIDGRHPDIAPNFNYALSRNFVTDRPKDPNGKTLDGPCEFKNCKDPVDWDDDGHGTHVASTIASPVNGRGVAGVAPGVSLVNLRAGRDSGLFFLKPSIEALTYAADAGIDVVNMSFYVDPWLFNCKANPADSKAEQLEQRGVITGMQRALDYARKRGVTLISAIGNGSTDLGRPKTDETSPDYPKEAERTRKIDNSCLNVPAESKGVISVSSVGPSQRKAYYSDYGIEQTDLSAPGGDEFDGSARYDTTKGILAAAPENALRAKGQISADGTPKDRSIIRECRDNVCAYYQYLVGTSMAAPHATGVAAILISRFGKPDKSGLTMPPADVQRLLYATATSKACPSPRKYVYKIDLLADEVHKCEGSKTRNGFYGHGIVDAAKAASVTP</sequence>
<dbReference type="PROSITE" id="PS00137">
    <property type="entry name" value="SUBTILASE_HIS"/>
    <property type="match status" value="1"/>
</dbReference>
<feature type="active site" description="Charge relay system" evidence="5">
    <location>
        <position position="467"/>
    </location>
</feature>
<comment type="caution">
    <text evidence="10">The sequence shown here is derived from an EMBL/GenBank/DDBJ whole genome shotgun (WGS) entry which is preliminary data.</text>
</comment>
<feature type="active site" description="Charge relay system" evidence="5">
    <location>
        <position position="224"/>
    </location>
</feature>
<dbReference type="Gene3D" id="3.40.50.200">
    <property type="entry name" value="Peptidase S8/S53 domain"/>
    <property type="match status" value="1"/>
</dbReference>
<feature type="compositionally biased region" description="Basic and acidic residues" evidence="7">
    <location>
        <begin position="342"/>
        <end position="359"/>
    </location>
</feature>
<feature type="signal peptide" evidence="8">
    <location>
        <begin position="1"/>
        <end position="25"/>
    </location>
</feature>